<feature type="region of interest" description="Disordered" evidence="5">
    <location>
        <begin position="1"/>
        <end position="45"/>
    </location>
</feature>
<gene>
    <name evidence="7" type="primary">lacZ_1</name>
    <name evidence="7" type="ORF">STSP_40160</name>
</gene>
<evidence type="ECO:0000256" key="3">
    <source>
        <dbReference type="ARBA" id="ARBA00022801"/>
    </source>
</evidence>
<sequence>MTIGTTAAHTYPDPTTITPTSDHRYARSHHPSGAGQRYGRSAPFTGCDSLPGVNAGASSQETGELAAPVRLSYDGGHLRIHNRQHFRDLSWLAAEWVVSDEESGRRTAPAALPHVPPGGSAVVEPPAEFGADHGGGGEAWLTLRVTTAGVEPWAGPGTEVCTPQVRLRERPSADVPVPLPASSGPAVDVDAEGRLVHPLMTAPPVLSLWRAPTDNDHLGGVARRWQELGLDRLVRKPLSAESRAGRVTVLAAYATAAGTVEHQQVFSLLPDGGLLIEETAVLPEALTDVARVGTVFETVEGLDRMEWYGQGPWETYPDRAAGGAVGHHSARVDALFTPYLRPQESGGRYGVRGFSLRSDADAGLSVRLDAPWQVSVTHYRAADLASASHHDELVPLPHCVVHIDAAHRGLGTASCGPDTLPRYRVGSGVHRWAWVLRVL</sequence>
<dbReference type="EC" id="3.2.1.23" evidence="2"/>
<dbReference type="Gene3D" id="2.70.98.10">
    <property type="match status" value="1"/>
</dbReference>
<dbReference type="GO" id="GO:0004565">
    <property type="term" value="F:beta-galactosidase activity"/>
    <property type="evidence" value="ECO:0007669"/>
    <property type="project" value="UniProtKB-EC"/>
</dbReference>
<dbReference type="GO" id="GO:0005990">
    <property type="term" value="P:lactose catabolic process"/>
    <property type="evidence" value="ECO:0007669"/>
    <property type="project" value="TreeGrafter"/>
</dbReference>
<dbReference type="Proteomes" id="UP000077381">
    <property type="component" value="Unassembled WGS sequence"/>
</dbReference>
<keyword evidence="4 7" id="KW-0326">Glycosidase</keyword>
<feature type="domain" description="Beta galactosidase small chain/" evidence="6">
    <location>
        <begin position="186"/>
        <end position="437"/>
    </location>
</feature>
<dbReference type="InterPro" id="IPR036156">
    <property type="entry name" value="Beta-gal/glucu_dom_sf"/>
</dbReference>
<reference evidence="7 8" key="1">
    <citation type="submission" date="2015-12" db="EMBL/GenBank/DDBJ databases">
        <title>Genome sequence of Streptomyces sp. G25.</title>
        <authorList>
            <person name="Poehlein A."/>
            <person name="Roettig A."/>
            <person name="Hiessl S."/>
            <person name="Hauschild P."/>
            <person name="Schauer J."/>
            <person name="Madkour M.H."/>
            <person name="Al-Ansari A.M."/>
            <person name="Almakishah N.H."/>
            <person name="Steinbuechel A."/>
            <person name="Daniel R."/>
        </authorList>
    </citation>
    <scope>NUCLEOTIDE SEQUENCE [LARGE SCALE GENOMIC DNA]</scope>
    <source>
        <strain evidence="8">G25(2015)</strain>
    </source>
</reference>
<evidence type="ECO:0000256" key="4">
    <source>
        <dbReference type="ARBA" id="ARBA00023295"/>
    </source>
</evidence>
<dbReference type="InterPro" id="IPR004199">
    <property type="entry name" value="B-gal_small/dom_5"/>
</dbReference>
<proteinExistence type="predicted"/>
<dbReference type="Pfam" id="PF02929">
    <property type="entry name" value="Bgal_small_N"/>
    <property type="match status" value="1"/>
</dbReference>
<comment type="catalytic activity">
    <reaction evidence="1">
        <text>Hydrolysis of terminal non-reducing beta-D-galactose residues in beta-D-galactosides.</text>
        <dbReference type="EC" id="3.2.1.23"/>
    </reaction>
</comment>
<dbReference type="InterPro" id="IPR032312">
    <property type="entry name" value="LacZ_4"/>
</dbReference>
<evidence type="ECO:0000256" key="5">
    <source>
        <dbReference type="SAM" id="MobiDB-lite"/>
    </source>
</evidence>
<dbReference type="InterPro" id="IPR050347">
    <property type="entry name" value="Bact_Beta-galactosidase"/>
</dbReference>
<dbReference type="GO" id="GO:0009341">
    <property type="term" value="C:beta-galactosidase complex"/>
    <property type="evidence" value="ECO:0007669"/>
    <property type="project" value="InterPro"/>
</dbReference>
<dbReference type="PANTHER" id="PTHR46323:SF2">
    <property type="entry name" value="BETA-GALACTOSIDASE"/>
    <property type="match status" value="1"/>
</dbReference>
<comment type="caution">
    <text evidence="7">The sequence shown here is derived from an EMBL/GenBank/DDBJ whole genome shotgun (WGS) entry which is preliminary data.</text>
</comment>
<keyword evidence="8" id="KW-1185">Reference proteome</keyword>
<dbReference type="PATRIC" id="fig|1716141.3.peg.4225"/>
<dbReference type="SUPFAM" id="SSF74650">
    <property type="entry name" value="Galactose mutarotase-like"/>
    <property type="match status" value="1"/>
</dbReference>
<dbReference type="Pfam" id="PF16353">
    <property type="entry name" value="LacZ_4"/>
    <property type="match status" value="1"/>
</dbReference>
<keyword evidence="3 7" id="KW-0378">Hydrolase</keyword>
<dbReference type="SMART" id="SM01038">
    <property type="entry name" value="Bgal_small_N"/>
    <property type="match status" value="1"/>
</dbReference>
<dbReference type="AlphaFoldDB" id="A0A177HPW3"/>
<accession>A0A177HPW3</accession>
<evidence type="ECO:0000313" key="8">
    <source>
        <dbReference type="Proteomes" id="UP000077381"/>
    </source>
</evidence>
<dbReference type="STRING" id="1716141.STSP_40160"/>
<dbReference type="InterPro" id="IPR014718">
    <property type="entry name" value="GH-type_carb-bd"/>
</dbReference>
<name>A0A177HPW3_9ACTN</name>
<feature type="compositionally biased region" description="Polar residues" evidence="5">
    <location>
        <begin position="1"/>
        <end position="20"/>
    </location>
</feature>
<dbReference type="OrthoDB" id="9762066at2"/>
<protein>
    <recommendedName>
        <fullName evidence="2">beta-galactosidase</fullName>
        <ecNumber evidence="2">3.2.1.23</ecNumber>
    </recommendedName>
</protein>
<evidence type="ECO:0000256" key="2">
    <source>
        <dbReference type="ARBA" id="ARBA00012756"/>
    </source>
</evidence>
<dbReference type="Gene3D" id="2.60.40.10">
    <property type="entry name" value="Immunoglobulins"/>
    <property type="match status" value="1"/>
</dbReference>
<dbReference type="SUPFAM" id="SSF49303">
    <property type="entry name" value="beta-Galactosidase/glucuronidase domain"/>
    <property type="match status" value="1"/>
</dbReference>
<evidence type="ECO:0000259" key="6">
    <source>
        <dbReference type="SMART" id="SM01038"/>
    </source>
</evidence>
<dbReference type="InterPro" id="IPR013783">
    <property type="entry name" value="Ig-like_fold"/>
</dbReference>
<evidence type="ECO:0000256" key="1">
    <source>
        <dbReference type="ARBA" id="ARBA00001412"/>
    </source>
</evidence>
<evidence type="ECO:0000313" key="7">
    <source>
        <dbReference type="EMBL" id="OAH12670.1"/>
    </source>
</evidence>
<dbReference type="EMBL" id="LOHS01000088">
    <property type="protein sequence ID" value="OAH12670.1"/>
    <property type="molecule type" value="Genomic_DNA"/>
</dbReference>
<dbReference type="PANTHER" id="PTHR46323">
    <property type="entry name" value="BETA-GALACTOSIDASE"/>
    <property type="match status" value="1"/>
</dbReference>
<organism evidence="7 8">
    <name type="scientific">Streptomyces jeddahensis</name>
    <dbReference type="NCBI Taxonomy" id="1716141"/>
    <lineage>
        <taxon>Bacteria</taxon>
        <taxon>Bacillati</taxon>
        <taxon>Actinomycetota</taxon>
        <taxon>Actinomycetes</taxon>
        <taxon>Kitasatosporales</taxon>
        <taxon>Streptomycetaceae</taxon>
        <taxon>Streptomyces</taxon>
    </lineage>
</organism>
<dbReference type="GO" id="GO:0030246">
    <property type="term" value="F:carbohydrate binding"/>
    <property type="evidence" value="ECO:0007669"/>
    <property type="project" value="InterPro"/>
</dbReference>
<dbReference type="InterPro" id="IPR011013">
    <property type="entry name" value="Gal_mutarotase_sf_dom"/>
</dbReference>